<evidence type="ECO:0000313" key="3">
    <source>
        <dbReference type="Proteomes" id="UP000005013"/>
    </source>
</evidence>
<reference evidence="2 3" key="1">
    <citation type="journal article" date="2013" name="PLoS ONE">
        <title>Sequence Divergence and Conservation in Genomes ofHelicobacter cetorum Strains from a Dolphin and a Whale.</title>
        <authorList>
            <person name="Kersulyte D."/>
            <person name="Rossi M."/>
            <person name="Berg D.E."/>
        </authorList>
    </citation>
    <scope>NUCLEOTIDE SEQUENCE [LARGE SCALE GENOMIC DNA]</scope>
    <source>
        <strain evidence="2 3">MIT 99-5656</strain>
    </source>
</reference>
<dbReference type="EMBL" id="CP003481">
    <property type="protein sequence ID" value="AFI06391.1"/>
    <property type="molecule type" value="Genomic_DNA"/>
</dbReference>
<organism evidence="2 3">
    <name type="scientific">Helicobacter cetorum (strain ATCC BAA-540 / CCUG 52418 / MIT 99-5656)</name>
    <dbReference type="NCBI Taxonomy" id="1163745"/>
    <lineage>
        <taxon>Bacteria</taxon>
        <taxon>Pseudomonadati</taxon>
        <taxon>Campylobacterota</taxon>
        <taxon>Epsilonproteobacteria</taxon>
        <taxon>Campylobacterales</taxon>
        <taxon>Helicobacteraceae</taxon>
        <taxon>Helicobacter</taxon>
    </lineage>
</organism>
<dbReference type="HOGENOM" id="CLU_2879679_0_0_7"/>
<evidence type="ECO:0000313" key="2">
    <source>
        <dbReference type="EMBL" id="AFI06391.1"/>
    </source>
</evidence>
<proteinExistence type="predicted"/>
<sequence>MSNNTIKFFSVLSLSLVSSLMAEESSWFLGASYQMAQMKENSSMINPNYNPNAISGGGGYSLPNN</sequence>
<dbReference type="OrthoDB" id="5331217at2"/>
<dbReference type="RefSeq" id="WP_014659872.1">
    <property type="nucleotide sequence ID" value="NC_017735.1"/>
</dbReference>
<evidence type="ECO:0008006" key="4">
    <source>
        <dbReference type="Google" id="ProtNLM"/>
    </source>
</evidence>
<dbReference type="Proteomes" id="UP000005013">
    <property type="component" value="Chromosome"/>
</dbReference>
<accession>I0ETX2</accession>
<keyword evidence="1" id="KW-0732">Signal</keyword>
<dbReference type="AlphaFoldDB" id="I0ETX2"/>
<name>I0ETX2_HELCM</name>
<dbReference type="PATRIC" id="fig|1163745.3.peg.1470"/>
<dbReference type="STRING" id="1163745.HCD_06970"/>
<keyword evidence="3" id="KW-1185">Reference proteome</keyword>
<feature type="chain" id="PRO_5003625899" description="Outer membrane protein" evidence="1">
    <location>
        <begin position="23"/>
        <end position="65"/>
    </location>
</feature>
<gene>
    <name evidence="2" type="ordered locus">HCD_06970</name>
</gene>
<evidence type="ECO:0000256" key="1">
    <source>
        <dbReference type="SAM" id="SignalP"/>
    </source>
</evidence>
<dbReference type="KEGG" id="hcm:HCD_06970"/>
<protein>
    <recommendedName>
        <fullName evidence="4">Outer membrane protein</fullName>
    </recommendedName>
</protein>
<feature type="signal peptide" evidence="1">
    <location>
        <begin position="1"/>
        <end position="22"/>
    </location>
</feature>